<comment type="caution">
    <text evidence="1">The sequence shown here is derived from an EMBL/GenBank/DDBJ whole genome shotgun (WGS) entry which is preliminary data.</text>
</comment>
<dbReference type="EMBL" id="JABXXP010000227">
    <property type="protein sequence ID" value="NVN11689.1"/>
    <property type="molecule type" value="Genomic_DNA"/>
</dbReference>
<dbReference type="InterPro" id="IPR011008">
    <property type="entry name" value="Dimeric_a/b-barrel"/>
</dbReference>
<sequence length="176" mass="18420">MGAVTGGRCLTVAHAGAADRAAGSARRTPNRWPKGAADSSRLTGIRLSALDIKETFMMKKLMAAGLALAGMASPITARAAGAPIIEVVTATLRSDVTVAQMEAIDHEIGTNLIAKRPGFVSRESAPGSDHSWLAIVHWRSVADADASMESFSSAPISAKFMAMIVPGSLVMKRYAR</sequence>
<accession>A0A7Y7IWL8</accession>
<proteinExistence type="predicted"/>
<reference evidence="1 2" key="1">
    <citation type="submission" date="2020-06" db="EMBL/GenBank/DDBJ databases">
        <title>Description of novel acetic acid bacteria.</title>
        <authorList>
            <person name="Sombolestani A."/>
        </authorList>
    </citation>
    <scope>NUCLEOTIDE SEQUENCE [LARGE SCALE GENOMIC DNA]</scope>
    <source>
        <strain evidence="1 2">LMG 31431</strain>
    </source>
</reference>
<evidence type="ECO:0000313" key="1">
    <source>
        <dbReference type="EMBL" id="NVN11689.1"/>
    </source>
</evidence>
<gene>
    <name evidence="1" type="ORF">HUK84_11250</name>
</gene>
<dbReference type="SUPFAM" id="SSF54909">
    <property type="entry name" value="Dimeric alpha+beta barrel"/>
    <property type="match status" value="1"/>
</dbReference>
<dbReference type="Proteomes" id="UP000534870">
    <property type="component" value="Unassembled WGS sequence"/>
</dbReference>
<organism evidence="1 2">
    <name type="scientific">Nguyenibacter vanlangensis</name>
    <dbReference type="NCBI Taxonomy" id="1216886"/>
    <lineage>
        <taxon>Bacteria</taxon>
        <taxon>Pseudomonadati</taxon>
        <taxon>Pseudomonadota</taxon>
        <taxon>Alphaproteobacteria</taxon>
        <taxon>Acetobacterales</taxon>
        <taxon>Acetobacteraceae</taxon>
        <taxon>Nguyenibacter</taxon>
    </lineage>
</organism>
<dbReference type="AlphaFoldDB" id="A0A7Y7IWL8"/>
<name>A0A7Y7IWL8_9PROT</name>
<evidence type="ECO:0000313" key="2">
    <source>
        <dbReference type="Proteomes" id="UP000534870"/>
    </source>
</evidence>
<evidence type="ECO:0008006" key="3">
    <source>
        <dbReference type="Google" id="ProtNLM"/>
    </source>
</evidence>
<protein>
    <recommendedName>
        <fullName evidence="3">ABM domain-containing protein</fullName>
    </recommendedName>
</protein>